<reference evidence="2" key="1">
    <citation type="journal article" date="2020" name="Stud. Mycol.">
        <title>101 Dothideomycetes genomes: a test case for predicting lifestyles and emergence of pathogens.</title>
        <authorList>
            <person name="Haridas S."/>
            <person name="Albert R."/>
            <person name="Binder M."/>
            <person name="Bloem J."/>
            <person name="Labutti K."/>
            <person name="Salamov A."/>
            <person name="Andreopoulos B."/>
            <person name="Baker S."/>
            <person name="Barry K."/>
            <person name="Bills G."/>
            <person name="Bluhm B."/>
            <person name="Cannon C."/>
            <person name="Castanera R."/>
            <person name="Culley D."/>
            <person name="Daum C."/>
            <person name="Ezra D."/>
            <person name="Gonzalez J."/>
            <person name="Henrissat B."/>
            <person name="Kuo A."/>
            <person name="Liang C."/>
            <person name="Lipzen A."/>
            <person name="Lutzoni F."/>
            <person name="Magnuson J."/>
            <person name="Mondo S."/>
            <person name="Nolan M."/>
            <person name="Ohm R."/>
            <person name="Pangilinan J."/>
            <person name="Park H.-J."/>
            <person name="Ramirez L."/>
            <person name="Alfaro M."/>
            <person name="Sun H."/>
            <person name="Tritt A."/>
            <person name="Yoshinaga Y."/>
            <person name="Zwiers L.-H."/>
            <person name="Turgeon B."/>
            <person name="Goodwin S."/>
            <person name="Spatafora J."/>
            <person name="Crous P."/>
            <person name="Grigoriev I."/>
        </authorList>
    </citation>
    <scope>NUCLEOTIDE SEQUENCE</scope>
    <source>
        <strain evidence="2">CBS 279.74</strain>
    </source>
</reference>
<dbReference type="EMBL" id="MU005770">
    <property type="protein sequence ID" value="KAF2709601.1"/>
    <property type="molecule type" value="Genomic_DNA"/>
</dbReference>
<sequence>MPYLSHPIFLNHETSYPSIYIYIYPSTNTPKECERKKEKKPGRRNGIQTNKQTNKSKEIRDYCNCTKAREVKPSQAERERESKTIYLQQTHKSQPAHARTQTVRKKKKRKEKKSDDDDERKNDDDDVGPGPRLIPSNLAMNERGRGRQTGRSG</sequence>
<organism evidence="2 3">
    <name type="scientific">Pleomassaria siparia CBS 279.74</name>
    <dbReference type="NCBI Taxonomy" id="1314801"/>
    <lineage>
        <taxon>Eukaryota</taxon>
        <taxon>Fungi</taxon>
        <taxon>Dikarya</taxon>
        <taxon>Ascomycota</taxon>
        <taxon>Pezizomycotina</taxon>
        <taxon>Dothideomycetes</taxon>
        <taxon>Pleosporomycetidae</taxon>
        <taxon>Pleosporales</taxon>
        <taxon>Pleomassariaceae</taxon>
        <taxon>Pleomassaria</taxon>
    </lineage>
</organism>
<proteinExistence type="predicted"/>
<dbReference type="AlphaFoldDB" id="A0A6G1KAY3"/>
<protein>
    <submittedName>
        <fullName evidence="2">Uncharacterized protein</fullName>
    </submittedName>
</protein>
<gene>
    <name evidence="2" type="ORF">K504DRAFT_491061</name>
</gene>
<feature type="compositionally biased region" description="Basic residues" evidence="1">
    <location>
        <begin position="102"/>
        <end position="111"/>
    </location>
</feature>
<evidence type="ECO:0000313" key="3">
    <source>
        <dbReference type="Proteomes" id="UP000799428"/>
    </source>
</evidence>
<feature type="compositionally biased region" description="Basic and acidic residues" evidence="1">
    <location>
        <begin position="55"/>
        <end position="83"/>
    </location>
</feature>
<feature type="compositionally biased region" description="Basic and acidic residues" evidence="1">
    <location>
        <begin position="112"/>
        <end position="123"/>
    </location>
</feature>
<evidence type="ECO:0000313" key="2">
    <source>
        <dbReference type="EMBL" id="KAF2709601.1"/>
    </source>
</evidence>
<dbReference type="Proteomes" id="UP000799428">
    <property type="component" value="Unassembled WGS sequence"/>
</dbReference>
<name>A0A6G1KAY3_9PLEO</name>
<keyword evidence="3" id="KW-1185">Reference proteome</keyword>
<accession>A0A6G1KAY3</accession>
<feature type="region of interest" description="Disordered" evidence="1">
    <location>
        <begin position="30"/>
        <end position="153"/>
    </location>
</feature>
<evidence type="ECO:0000256" key="1">
    <source>
        <dbReference type="SAM" id="MobiDB-lite"/>
    </source>
</evidence>